<dbReference type="GO" id="GO:0032259">
    <property type="term" value="P:methylation"/>
    <property type="evidence" value="ECO:0007669"/>
    <property type="project" value="UniProtKB-KW"/>
</dbReference>
<dbReference type="GO" id="GO:0006596">
    <property type="term" value="P:polyamine biosynthetic process"/>
    <property type="evidence" value="ECO:0007669"/>
    <property type="project" value="UniProtKB-KW"/>
</dbReference>
<feature type="transmembrane region" description="Helical" evidence="2">
    <location>
        <begin position="291"/>
        <end position="312"/>
    </location>
</feature>
<sequence length="785" mass="85143">MIDTTIDKAESRPADRLTPILFAVAIFTSASLVFVVQPMVTKLVLPMLGGSPSVWNTSMVFFQTALLAGYAYAHAVQRVKSIKAQVGIHLALLTAAALFLPLHINGWLGDPNPSAPIGWLLATLALSVGAPFAVLSATAPLLQAWYARVRAGYPDGKNPYVLYAASNLGSFLALLSYPILIEPLATLSGQRWGWSGGYVAFMLMVVLLAFVVWSRRMDASTEPAPLAKSPAMSWREKGILVLLAAAPSSLMLGVTTHLSTDVASAPFLWVIPLALYLLTFVIAFQNKPWIPLPITLAVQAAVGAVCVLIVAFRSANWAMAFSIHLVAFFFTALMCHQLLAARRPAPDRLTEFYLLMSLGGVVGGAFTALLAPVIFNMVWEYPLVLVLVGLARPWGKGRLNGQYIGALVAAAAVALTPVLLSIWLNANDGPRATFYQYFPLGMGQLAMIMLIPAAICAFLVRDRALVFTAILLMITGSAQWIARGYDWSYSERSFFGVMRVANVPDARMGGDVHVLMHGTTLHGAQARNEINECAPTLYYNVATPIGQSALMVQNRGPSRIGVVGQGSGAMAAYKRGVDRMTFFEIDPMVDRLSRDPKWFTFISKCAEGPIDTVLGDARLTLAKQLVGSYDLLIIDAFSSDAVPTHLLTAEAIQGYLRLLKPNGVVLLHLSNRNLDITMPAIAAAQSLNAPVLHQIYGETNSLPEMAEASTEAIVLSPTEAGLADFRRDPRWRAVEPTQVRPWTDDYVNLFGSLYRSMFPTPEMDAIRLASRPTQPPAQRDPHPAP</sequence>
<feature type="transmembrane region" description="Helical" evidence="2">
    <location>
        <begin position="437"/>
        <end position="460"/>
    </location>
</feature>
<dbReference type="Gene3D" id="3.40.50.150">
    <property type="entry name" value="Vaccinia Virus protein VP39"/>
    <property type="match status" value="1"/>
</dbReference>
<feature type="transmembrane region" description="Helical" evidence="2">
    <location>
        <begin position="20"/>
        <end position="41"/>
    </location>
</feature>
<feature type="transmembrane region" description="Helical" evidence="2">
    <location>
        <begin position="318"/>
        <end position="340"/>
    </location>
</feature>
<protein>
    <submittedName>
        <fullName evidence="3">SAM-dependent methyltransferase</fullName>
    </submittedName>
</protein>
<dbReference type="RefSeq" id="WP_183204081.1">
    <property type="nucleotide sequence ID" value="NZ_BAAAER010000001.1"/>
</dbReference>
<dbReference type="GO" id="GO:0008168">
    <property type="term" value="F:methyltransferase activity"/>
    <property type="evidence" value="ECO:0007669"/>
    <property type="project" value="UniProtKB-KW"/>
</dbReference>
<proteinExistence type="predicted"/>
<evidence type="ECO:0000313" key="3">
    <source>
        <dbReference type="EMBL" id="MBB4082934.1"/>
    </source>
</evidence>
<feature type="transmembrane region" description="Helical" evidence="2">
    <location>
        <begin position="84"/>
        <end position="104"/>
    </location>
</feature>
<dbReference type="InterPro" id="IPR036259">
    <property type="entry name" value="MFS_trans_sf"/>
</dbReference>
<keyword evidence="2" id="KW-1133">Transmembrane helix</keyword>
<feature type="transmembrane region" description="Helical" evidence="2">
    <location>
        <begin position="53"/>
        <end position="72"/>
    </location>
</feature>
<feature type="transmembrane region" description="Helical" evidence="2">
    <location>
        <begin position="403"/>
        <end position="425"/>
    </location>
</feature>
<dbReference type="Proteomes" id="UP000529946">
    <property type="component" value="Unassembled WGS sequence"/>
</dbReference>
<dbReference type="PANTHER" id="PTHR43317">
    <property type="entry name" value="THERMOSPERMINE SYNTHASE ACAULIS5"/>
    <property type="match status" value="1"/>
</dbReference>
<evidence type="ECO:0000256" key="2">
    <source>
        <dbReference type="SAM" id="Phobius"/>
    </source>
</evidence>
<dbReference type="NCBIfam" id="NF037959">
    <property type="entry name" value="MFS_SpdSyn"/>
    <property type="match status" value="1"/>
</dbReference>
<keyword evidence="2" id="KW-0812">Transmembrane</keyword>
<dbReference type="SUPFAM" id="SSF53335">
    <property type="entry name" value="S-adenosyl-L-methionine-dependent methyltransferases"/>
    <property type="match status" value="1"/>
</dbReference>
<feature type="transmembrane region" description="Helical" evidence="2">
    <location>
        <begin position="352"/>
        <end position="375"/>
    </location>
</feature>
<feature type="transmembrane region" description="Helical" evidence="2">
    <location>
        <begin position="466"/>
        <end position="482"/>
    </location>
</feature>
<accession>A0A7W6JD57</accession>
<feature type="transmembrane region" description="Helical" evidence="2">
    <location>
        <begin position="238"/>
        <end position="260"/>
    </location>
</feature>
<name>A0A7W6JD57_9CAUL</name>
<keyword evidence="3" id="KW-0808">Transferase</keyword>
<organism evidence="3 4">
    <name type="scientific">Brevundimonas lenta</name>
    <dbReference type="NCBI Taxonomy" id="424796"/>
    <lineage>
        <taxon>Bacteria</taxon>
        <taxon>Pseudomonadati</taxon>
        <taxon>Pseudomonadota</taxon>
        <taxon>Alphaproteobacteria</taxon>
        <taxon>Caulobacterales</taxon>
        <taxon>Caulobacteraceae</taxon>
        <taxon>Brevundimonas</taxon>
    </lineage>
</organism>
<comment type="caution">
    <text evidence="3">The sequence shown here is derived from an EMBL/GenBank/DDBJ whole genome shotgun (WGS) entry which is preliminary data.</text>
</comment>
<feature type="transmembrane region" description="Helical" evidence="2">
    <location>
        <begin position="116"/>
        <end position="139"/>
    </location>
</feature>
<dbReference type="PANTHER" id="PTHR43317:SF1">
    <property type="entry name" value="THERMOSPERMINE SYNTHASE ACAULIS5"/>
    <property type="match status" value="1"/>
</dbReference>
<dbReference type="AlphaFoldDB" id="A0A7W6JD57"/>
<gene>
    <name evidence="3" type="ORF">GGR12_001800</name>
</gene>
<reference evidence="3 4" key="1">
    <citation type="submission" date="2020-08" db="EMBL/GenBank/DDBJ databases">
        <title>Genomic Encyclopedia of Type Strains, Phase IV (KMG-IV): sequencing the most valuable type-strain genomes for metagenomic binning, comparative biology and taxonomic classification.</title>
        <authorList>
            <person name="Goeker M."/>
        </authorList>
    </citation>
    <scope>NUCLEOTIDE SEQUENCE [LARGE SCALE GENOMIC DNA]</scope>
    <source>
        <strain evidence="3 4">DSM 23960</strain>
    </source>
</reference>
<dbReference type="InterPro" id="IPR029063">
    <property type="entry name" value="SAM-dependent_MTases_sf"/>
</dbReference>
<keyword evidence="3" id="KW-0489">Methyltransferase</keyword>
<keyword evidence="2" id="KW-0472">Membrane</keyword>
<keyword evidence="4" id="KW-1185">Reference proteome</keyword>
<feature type="transmembrane region" description="Helical" evidence="2">
    <location>
        <begin position="266"/>
        <end position="284"/>
    </location>
</feature>
<feature type="transmembrane region" description="Helical" evidence="2">
    <location>
        <begin position="160"/>
        <end position="180"/>
    </location>
</feature>
<evidence type="ECO:0000313" key="4">
    <source>
        <dbReference type="Proteomes" id="UP000529946"/>
    </source>
</evidence>
<feature type="transmembrane region" description="Helical" evidence="2">
    <location>
        <begin position="192"/>
        <end position="213"/>
    </location>
</feature>
<dbReference type="Gene3D" id="1.20.1250.20">
    <property type="entry name" value="MFS general substrate transporter like domains"/>
    <property type="match status" value="1"/>
</dbReference>
<dbReference type="EMBL" id="JACIDM010000002">
    <property type="protein sequence ID" value="MBB4082934.1"/>
    <property type="molecule type" value="Genomic_DNA"/>
</dbReference>
<evidence type="ECO:0000256" key="1">
    <source>
        <dbReference type="ARBA" id="ARBA00023115"/>
    </source>
</evidence>
<keyword evidence="1" id="KW-0620">Polyamine biosynthesis</keyword>